<keyword evidence="2" id="KW-1133">Transmembrane helix</keyword>
<gene>
    <name evidence="3" type="ORF">H5S09_08915</name>
</gene>
<dbReference type="AlphaFoldDB" id="A0A7W3YNU0"/>
<dbReference type="EMBL" id="JACIVA010000053">
    <property type="protein sequence ID" value="MBB1098055.1"/>
    <property type="molecule type" value="Genomic_DNA"/>
</dbReference>
<keyword evidence="2" id="KW-0812">Transmembrane</keyword>
<name>A0A7W3YNU0_9LACO</name>
<feature type="transmembrane region" description="Helical" evidence="2">
    <location>
        <begin position="50"/>
        <end position="73"/>
    </location>
</feature>
<dbReference type="RefSeq" id="WP_182596756.1">
    <property type="nucleotide sequence ID" value="NZ_JACIVA010000053.1"/>
</dbReference>
<dbReference type="PANTHER" id="PTHR11328">
    <property type="entry name" value="MAJOR FACILITATOR SUPERFAMILY DOMAIN-CONTAINING PROTEIN"/>
    <property type="match status" value="1"/>
</dbReference>
<feature type="transmembrane region" description="Helical" evidence="2">
    <location>
        <begin position="159"/>
        <end position="180"/>
    </location>
</feature>
<feature type="transmembrane region" description="Helical" evidence="2">
    <location>
        <begin position="186"/>
        <end position="208"/>
    </location>
</feature>
<dbReference type="InterPro" id="IPR036259">
    <property type="entry name" value="MFS_trans_sf"/>
</dbReference>
<keyword evidence="1" id="KW-0813">Transport</keyword>
<evidence type="ECO:0000313" key="3">
    <source>
        <dbReference type="EMBL" id="MBB1098055.1"/>
    </source>
</evidence>
<organism evidence="3 4">
    <name type="scientific">Limosilactobacillus rudii</name>
    <dbReference type="NCBI Taxonomy" id="2759755"/>
    <lineage>
        <taxon>Bacteria</taxon>
        <taxon>Bacillati</taxon>
        <taxon>Bacillota</taxon>
        <taxon>Bacilli</taxon>
        <taxon>Lactobacillales</taxon>
        <taxon>Lactobacillaceae</taxon>
        <taxon>Limosilactobacillus</taxon>
    </lineage>
</organism>
<proteinExistence type="predicted"/>
<sequence>MNEAKNDQSSGRKVGMWTSIAFGCTDMMGGGYGALVGAYLMFFFTTFCNLSALEAGSIIGLAKAVDSITSIIMGRLSDTFWRTKLGSKFGRRHFFILIGSPLILIVYTLLWLPGGGYWYYLIVYCLVEVVVTMVLIPYETLPSEMTTDFNSRSKMSTTRMFFSGAITSIVTLVGGFYIQLMGQHNPYAYTATGVTFAILFSIACLVTWKFTWERPVSEIKATADPNEAHQNLIQFFWTALKSYLSTLKVKAFRQHMYLYLLGVTAQDLFSGAFIYFIVFGYGLSTSTASYLLSLGIIGLPLTPVNYWLFTRLGAKKCYVLYFGLVILGLAAYYIMYLMNLAHSTLIIALIIVSTIYLFFKGGAYSIPWNVFPFIPDIDELMTGKRREGEFAAMMSFIRKLTSGLAAVFLGWILSVNGFKSGAAVQTAQATHAVVYTLIFGTGILTLLAMVIAVTFNLDAKTHKTLINEVDRLKAGGKKADVTPKAKKVCEDLTGEEYSDLWPVSKEKEIKVIKKETSYEN</sequence>
<feature type="transmembrane region" description="Helical" evidence="2">
    <location>
        <begin position="94"/>
        <end position="112"/>
    </location>
</feature>
<dbReference type="InterPro" id="IPR039672">
    <property type="entry name" value="MFS_2"/>
</dbReference>
<feature type="transmembrane region" description="Helical" evidence="2">
    <location>
        <begin position="433"/>
        <end position="457"/>
    </location>
</feature>
<feature type="transmembrane region" description="Helical" evidence="2">
    <location>
        <begin position="20"/>
        <end position="44"/>
    </location>
</feature>
<accession>A0A7W3YNU0</accession>
<reference evidence="3 4" key="1">
    <citation type="submission" date="2020-07" db="EMBL/GenBank/DDBJ databases">
        <title>Description of Limosilactobacillus balticus sp. nov., Limosilactobacillus agrestis sp. nov., Limosilactobacillus albertensis sp. nov., Limosilactobacillus rudii sp. nov., Limosilactobacillus fastidiosus sp. nov., five novel Limosilactobacillus species isolated from the vertebrate gastrointestinal tract, and proposal of 6 subspecies of Limosilactobacillus reuteri adapted to the gastrointestinal tract of specific vertebrate hosts.</title>
        <authorList>
            <person name="Li F."/>
            <person name="Cheng C."/>
            <person name="Zheng J."/>
            <person name="Quevedo R.M."/>
            <person name="Li J."/>
            <person name="Roos S."/>
            <person name="Gaenzle M.G."/>
            <person name="Walter J."/>
        </authorList>
    </citation>
    <scope>NUCLEOTIDE SEQUENCE [LARGE SCALE GENOMIC DNA]</scope>
    <source>
        <strain evidence="3 4">STM2_1</strain>
    </source>
</reference>
<feature type="transmembrane region" description="Helical" evidence="2">
    <location>
        <begin position="290"/>
        <end position="309"/>
    </location>
</feature>
<evidence type="ECO:0000313" key="4">
    <source>
        <dbReference type="Proteomes" id="UP000517106"/>
    </source>
</evidence>
<comment type="caution">
    <text evidence="3">The sequence shown here is derived from an EMBL/GenBank/DDBJ whole genome shotgun (WGS) entry which is preliminary data.</text>
</comment>
<dbReference type="Pfam" id="PF13347">
    <property type="entry name" value="MFS_2"/>
    <property type="match status" value="1"/>
</dbReference>
<dbReference type="CDD" id="cd17332">
    <property type="entry name" value="MFS_MelB_like"/>
    <property type="match status" value="1"/>
</dbReference>
<keyword evidence="2" id="KW-0472">Membrane</keyword>
<keyword evidence="1" id="KW-0762">Sugar transport</keyword>
<dbReference type="SUPFAM" id="SSF103473">
    <property type="entry name" value="MFS general substrate transporter"/>
    <property type="match status" value="1"/>
</dbReference>
<dbReference type="PROSITE" id="PS51257">
    <property type="entry name" value="PROKAR_LIPOPROTEIN"/>
    <property type="match status" value="1"/>
</dbReference>
<dbReference type="Gene3D" id="1.20.1250.20">
    <property type="entry name" value="MFS general substrate transporter like domains"/>
    <property type="match status" value="2"/>
</dbReference>
<keyword evidence="4" id="KW-1185">Reference proteome</keyword>
<feature type="transmembrane region" description="Helical" evidence="2">
    <location>
        <begin position="390"/>
        <end position="413"/>
    </location>
</feature>
<dbReference type="GO" id="GO:0015293">
    <property type="term" value="F:symporter activity"/>
    <property type="evidence" value="ECO:0007669"/>
    <property type="project" value="InterPro"/>
</dbReference>
<protein>
    <submittedName>
        <fullName evidence="3">MFS transporter</fullName>
    </submittedName>
</protein>
<evidence type="ECO:0000256" key="1">
    <source>
        <dbReference type="ARBA" id="ARBA00022597"/>
    </source>
</evidence>
<dbReference type="PANTHER" id="PTHR11328:SF24">
    <property type="entry name" value="MAJOR FACILITATOR SUPERFAMILY (MFS) PROFILE DOMAIN-CONTAINING PROTEIN"/>
    <property type="match status" value="1"/>
</dbReference>
<dbReference type="GO" id="GO:0005886">
    <property type="term" value="C:plasma membrane"/>
    <property type="evidence" value="ECO:0007669"/>
    <property type="project" value="TreeGrafter"/>
</dbReference>
<dbReference type="Proteomes" id="UP000517106">
    <property type="component" value="Unassembled WGS sequence"/>
</dbReference>
<feature type="transmembrane region" description="Helical" evidence="2">
    <location>
        <begin position="318"/>
        <end position="335"/>
    </location>
</feature>
<evidence type="ECO:0000256" key="2">
    <source>
        <dbReference type="SAM" id="Phobius"/>
    </source>
</evidence>
<feature type="transmembrane region" description="Helical" evidence="2">
    <location>
        <begin position="118"/>
        <end position="138"/>
    </location>
</feature>
<dbReference type="GO" id="GO:0008643">
    <property type="term" value="P:carbohydrate transport"/>
    <property type="evidence" value="ECO:0007669"/>
    <property type="project" value="InterPro"/>
</dbReference>
<feature type="transmembrane region" description="Helical" evidence="2">
    <location>
        <begin position="257"/>
        <end position="278"/>
    </location>
</feature>
<feature type="transmembrane region" description="Helical" evidence="2">
    <location>
        <begin position="341"/>
        <end position="359"/>
    </location>
</feature>